<proteinExistence type="predicted"/>
<dbReference type="AlphaFoldDB" id="A0A1J5PZQ7"/>
<gene>
    <name evidence="1" type="ORF">GALL_451010</name>
</gene>
<dbReference type="EMBL" id="MLJW01002936">
    <property type="protein sequence ID" value="OIQ73263.1"/>
    <property type="molecule type" value="Genomic_DNA"/>
</dbReference>
<dbReference type="Gene3D" id="1.20.120.330">
    <property type="entry name" value="Nucleotidyltransferases domain 2"/>
    <property type="match status" value="1"/>
</dbReference>
<evidence type="ECO:0008006" key="2">
    <source>
        <dbReference type="Google" id="ProtNLM"/>
    </source>
</evidence>
<sequence>MNPSPLTPTQLAELSALVVRNRLRAVPTDLDKAQLFLDQSLDSMTELSNIKVNKVRYDAAYNAAHDVGEALLAAYGYRTGSGSGQHAAVGEFLEIIFADSPAQSAAGDFDSLRDGRNGVRYQAKPIGKAQADFAGATAQTLLDEAQVILN</sequence>
<evidence type="ECO:0000313" key="1">
    <source>
        <dbReference type="EMBL" id="OIQ73263.1"/>
    </source>
</evidence>
<accession>A0A1J5PZQ7</accession>
<organism evidence="1">
    <name type="scientific">mine drainage metagenome</name>
    <dbReference type="NCBI Taxonomy" id="410659"/>
    <lineage>
        <taxon>unclassified sequences</taxon>
        <taxon>metagenomes</taxon>
        <taxon>ecological metagenomes</taxon>
    </lineage>
</organism>
<name>A0A1J5PZQ7_9ZZZZ</name>
<comment type="caution">
    <text evidence="1">The sequence shown here is derived from an EMBL/GenBank/DDBJ whole genome shotgun (WGS) entry which is preliminary data.</text>
</comment>
<reference evidence="1" key="1">
    <citation type="submission" date="2016-10" db="EMBL/GenBank/DDBJ databases">
        <title>Sequence of Gallionella enrichment culture.</title>
        <authorList>
            <person name="Poehlein A."/>
            <person name="Muehling M."/>
            <person name="Daniel R."/>
        </authorList>
    </citation>
    <scope>NUCLEOTIDE SEQUENCE</scope>
</reference>
<protein>
    <recommendedName>
        <fullName evidence="2">HEPN domain-containing protein</fullName>
    </recommendedName>
</protein>